<protein>
    <submittedName>
        <fullName evidence="1">Uncharacterized protein</fullName>
    </submittedName>
</protein>
<accession>A0A1B6NR18</accession>
<evidence type="ECO:0000313" key="1">
    <source>
        <dbReference type="EMBL" id="KTF05748.1"/>
    </source>
</evidence>
<name>A0A1B6NR18_9ZZZZ</name>
<comment type="caution">
    <text evidence="1">The sequence shown here is derived from an EMBL/GenBank/DDBJ whole genome shotgun (WGS) entry which is preliminary data.</text>
</comment>
<gene>
    <name evidence="1" type="ORF">MGSAQ_002756</name>
</gene>
<reference evidence="1" key="1">
    <citation type="submission" date="2013-11" db="EMBL/GenBank/DDBJ databases">
        <title>Microbial diversity, functional groups and degradation webs in Northern and Southern Mediterranean and Red Sea marine crude oil polluted sites.</title>
        <authorList>
            <person name="Daffonchio D."/>
            <person name="Mapelli F."/>
            <person name="Ferrer M."/>
            <person name="Richter M."/>
            <person name="Cherif A."/>
            <person name="Malkawi H.I."/>
            <person name="Yakimov M.M."/>
            <person name="Abdel-Fattah Y.R."/>
            <person name="Blaghen M."/>
            <person name="Golyshin P.N."/>
            <person name="Kalogerakis N."/>
            <person name="Boon N."/>
            <person name="Magagnini M."/>
            <person name="Fava F."/>
        </authorList>
    </citation>
    <scope>NUCLEOTIDE SEQUENCE</scope>
</reference>
<sequence>TPTAPKRRGQATEAAGLYQEGDRNKAIPIAHLESAQGAIAAGDHFNCPH</sequence>
<proteinExistence type="predicted"/>
<organism evidence="1">
    <name type="scientific">marine sediment metagenome</name>
    <dbReference type="NCBI Taxonomy" id="412755"/>
    <lineage>
        <taxon>unclassified sequences</taxon>
        <taxon>metagenomes</taxon>
        <taxon>ecological metagenomes</taxon>
    </lineage>
</organism>
<dbReference type="AlphaFoldDB" id="A0A1B6NR18"/>
<dbReference type="EMBL" id="AYSL01001591">
    <property type="protein sequence ID" value="KTF05748.1"/>
    <property type="molecule type" value="Genomic_DNA"/>
</dbReference>
<feature type="non-terminal residue" evidence="1">
    <location>
        <position position="1"/>
    </location>
</feature>